<dbReference type="AlphaFoldDB" id="A0A7S3L3M2"/>
<dbReference type="InterPro" id="IPR027417">
    <property type="entry name" value="P-loop_NTPase"/>
</dbReference>
<evidence type="ECO:0000313" key="1">
    <source>
        <dbReference type="EMBL" id="CAE0408678.1"/>
    </source>
</evidence>
<protein>
    <submittedName>
        <fullName evidence="1">Uncharacterized protein</fullName>
    </submittedName>
</protein>
<reference evidence="1" key="1">
    <citation type="submission" date="2021-01" db="EMBL/GenBank/DDBJ databases">
        <authorList>
            <person name="Corre E."/>
            <person name="Pelletier E."/>
            <person name="Niang G."/>
            <person name="Scheremetjew M."/>
            <person name="Finn R."/>
            <person name="Kale V."/>
            <person name="Holt S."/>
            <person name="Cochrane G."/>
            <person name="Meng A."/>
            <person name="Brown T."/>
            <person name="Cohen L."/>
        </authorList>
    </citation>
    <scope>NUCLEOTIDE SEQUENCE</scope>
    <source>
        <strain evidence="1">CCMP127</strain>
    </source>
</reference>
<organism evidence="1">
    <name type="scientific">Amphora coffeiformis</name>
    <dbReference type="NCBI Taxonomy" id="265554"/>
    <lineage>
        <taxon>Eukaryota</taxon>
        <taxon>Sar</taxon>
        <taxon>Stramenopiles</taxon>
        <taxon>Ochrophyta</taxon>
        <taxon>Bacillariophyta</taxon>
        <taxon>Bacillariophyceae</taxon>
        <taxon>Bacillariophycidae</taxon>
        <taxon>Thalassiophysales</taxon>
        <taxon>Catenulaceae</taxon>
        <taxon>Amphora</taxon>
    </lineage>
</organism>
<proteinExistence type="predicted"/>
<dbReference type="EMBL" id="HBIM01007518">
    <property type="protein sequence ID" value="CAE0408678.1"/>
    <property type="molecule type" value="Transcribed_RNA"/>
</dbReference>
<sequence>MKGKENSNNFNKFDNVNANEGTPLLVVPSIGNGKKLWSQLRASTAIGFTKRRPSGLVSNDRKSARLTVDDLFRDHGVLEPADALAPLVKGGVVVTTSGYRTSPRPPSTVKSLPTYAPFIRTKRHRSFTLWWINEFRHWWKSSRLLVRLAGLWTLAISVEYLTKMENIAPYRKHHKADVKNTEKALKVVKHLGRGGPMRWFLQTVQPFTRTLRILVAAWRWIEAAQCRRLEVGVEEAMAFTGNRVSRILSRSAVDLLVVYGVMPTAEWLFRNWLPDDYWHPVWVFVILAILRACSPYAASFQGSRAGRVLTREFFKSLKLRWQPVMRVQHLNLESDDCCERDEISENADLAKVAKKVAKALGISQRIGLDGMTGQAAALAEEGFYQVGAGSGGYAVYICQRRVWTQETGEEGADTPILLHITPYGPSILDVMPRYVVLEFETSIDRREKWSEYLSRRFYDGPPVLEGYCYEGAFFSPHHFAQLKNRYDKQLLTYDKACRTMCKPRTGRKPNPPTDLLSLKTFLADGKMPRKRRRNERERNAFQGKIHALAHQIKSMQAKDKAPRGIILYFEGLDCSGKSSTGGLVQQVLEEAGYQVRMCQYNRPPTAEQKLRPWMDRFETPETSMVFAAPEGTDIIDQDDVMIKCQGIHEALVWDRGPAGDFVYGELAKAPDDDRKDRFREFMDFDREMFEKGILFCKLLFVTNRDSIASTLGKRLAQRHMAKDLRTWLQASRGGDSTFGDIGFEGLEEINLHIDPTDFVAFNRYQKNLRVFTNFALNTDSNENPWLVVNTTDRTAARKQLLRAFAGQLKRFEARQRNATPCCTLQHGGRYNQRNDTPGLTVAEVENGFVRPYPISGLIAWAGLFFLMYWYAEHTTFGKNLDTFVSWYNEGSKADLANRFLLEILEI</sequence>
<gene>
    <name evidence="1" type="ORF">ACOF00016_LOCUS6406</name>
</gene>
<accession>A0A7S3L3M2</accession>
<name>A0A7S3L3M2_9STRA</name>
<dbReference type="Gene3D" id="3.40.50.300">
    <property type="entry name" value="P-loop containing nucleotide triphosphate hydrolases"/>
    <property type="match status" value="1"/>
</dbReference>